<evidence type="ECO:0000256" key="3">
    <source>
        <dbReference type="ARBA" id="ARBA00012948"/>
    </source>
</evidence>
<feature type="binding site" evidence="11">
    <location>
        <begin position="22"/>
        <end position="25"/>
    </location>
    <ligand>
        <name>NADP(+)</name>
        <dbReference type="ChEBI" id="CHEBI:58349"/>
    </ligand>
</feature>
<dbReference type="NCBIfam" id="NF009466">
    <property type="entry name" value="PRK12826.1-2"/>
    <property type="match status" value="1"/>
</dbReference>
<dbReference type="SMART" id="SM00822">
    <property type="entry name" value="PKS_KR"/>
    <property type="match status" value="1"/>
</dbReference>
<evidence type="ECO:0000256" key="1">
    <source>
        <dbReference type="ARBA" id="ARBA00005194"/>
    </source>
</evidence>
<keyword evidence="4 12" id="KW-0444">Lipid biosynthesis</keyword>
<feature type="binding site" evidence="11">
    <location>
        <position position="47"/>
    </location>
    <ligand>
        <name>NADP(+)</name>
        <dbReference type="ChEBI" id="CHEBI:58349"/>
    </ligand>
</feature>
<evidence type="ECO:0000256" key="6">
    <source>
        <dbReference type="ARBA" id="ARBA00022857"/>
    </source>
</evidence>
<dbReference type="AlphaFoldDB" id="A0A0K6I337"/>
<name>A0A0K6I337_9BURK</name>
<evidence type="ECO:0000259" key="13">
    <source>
        <dbReference type="SMART" id="SM00822"/>
    </source>
</evidence>
<dbReference type="GO" id="GO:0030497">
    <property type="term" value="P:fatty acid elongation"/>
    <property type="evidence" value="ECO:0007669"/>
    <property type="project" value="UniProtKB-ARBA"/>
</dbReference>
<comment type="catalytic activity">
    <reaction evidence="12">
        <text>a (3R)-hydroxyacyl-[ACP] + NADP(+) = a 3-oxoacyl-[ACP] + NADPH + H(+)</text>
        <dbReference type="Rhea" id="RHEA:17397"/>
        <dbReference type="Rhea" id="RHEA-COMP:9916"/>
        <dbReference type="Rhea" id="RHEA-COMP:9945"/>
        <dbReference type="ChEBI" id="CHEBI:15378"/>
        <dbReference type="ChEBI" id="CHEBI:57783"/>
        <dbReference type="ChEBI" id="CHEBI:58349"/>
        <dbReference type="ChEBI" id="CHEBI:78776"/>
        <dbReference type="ChEBI" id="CHEBI:78827"/>
        <dbReference type="EC" id="1.1.1.100"/>
    </reaction>
</comment>
<evidence type="ECO:0000256" key="4">
    <source>
        <dbReference type="ARBA" id="ARBA00022516"/>
    </source>
</evidence>
<dbReference type="CDD" id="cd05333">
    <property type="entry name" value="BKR_SDR_c"/>
    <property type="match status" value="1"/>
</dbReference>
<evidence type="ECO:0000256" key="2">
    <source>
        <dbReference type="ARBA" id="ARBA00006484"/>
    </source>
</evidence>
<evidence type="ECO:0000256" key="12">
    <source>
        <dbReference type="RuleBase" id="RU366074"/>
    </source>
</evidence>
<dbReference type="PRINTS" id="PR00080">
    <property type="entry name" value="SDRFAMILY"/>
</dbReference>
<evidence type="ECO:0000256" key="8">
    <source>
        <dbReference type="ARBA" id="ARBA00023098"/>
    </source>
</evidence>
<keyword evidence="15" id="KW-1185">Reference proteome</keyword>
<dbReference type="PANTHER" id="PTHR42879">
    <property type="entry name" value="3-OXOACYL-(ACYL-CARRIER-PROTEIN) REDUCTASE"/>
    <property type="match status" value="1"/>
</dbReference>
<dbReference type="OrthoDB" id="9804774at2"/>
<evidence type="ECO:0000256" key="11">
    <source>
        <dbReference type="PIRSR" id="PIRSR611284-2"/>
    </source>
</evidence>
<dbReference type="NCBIfam" id="NF009464">
    <property type="entry name" value="PRK12824.1"/>
    <property type="match status" value="1"/>
</dbReference>
<comment type="function">
    <text evidence="12">Catalyzes the NADPH-dependent reduction of beta-ketoacyl-ACP substrates to beta-hydroxyacyl-ACP products, the first reductive step in the elongation cycle of fatty acid biosynthesis.</text>
</comment>
<dbReference type="FunFam" id="3.40.50.720:FF:000037">
    <property type="entry name" value="3-oxoacyl-[acyl-carrier-protein] reductase FabG"/>
    <property type="match status" value="1"/>
</dbReference>
<evidence type="ECO:0000256" key="9">
    <source>
        <dbReference type="ARBA" id="ARBA00023160"/>
    </source>
</evidence>
<dbReference type="InterPro" id="IPR011284">
    <property type="entry name" value="3oxo_ACP_reduc"/>
</dbReference>
<comment type="similarity">
    <text evidence="2 12">Belongs to the short-chain dehydrogenases/reductases (SDR) family.</text>
</comment>
<dbReference type="InterPro" id="IPR050259">
    <property type="entry name" value="SDR"/>
</dbReference>
<dbReference type="Gene3D" id="3.40.50.720">
    <property type="entry name" value="NAD(P)-binding Rossmann-like Domain"/>
    <property type="match status" value="1"/>
</dbReference>
<feature type="domain" description="Ketoreductase" evidence="13">
    <location>
        <begin position="16"/>
        <end position="198"/>
    </location>
</feature>
<gene>
    <name evidence="14" type="ORF">Ga0061069_10652</name>
</gene>
<dbReference type="STRING" id="339866.GCA_001418255_01845"/>
<keyword evidence="6 11" id="KW-0521">NADP</keyword>
<keyword evidence="5 12" id="KW-0276">Fatty acid metabolism</keyword>
<keyword evidence="8 12" id="KW-0443">Lipid metabolism</keyword>
<dbReference type="InterPro" id="IPR057326">
    <property type="entry name" value="KR_dom"/>
</dbReference>
<dbReference type="PROSITE" id="PS00061">
    <property type="entry name" value="ADH_SHORT"/>
    <property type="match status" value="1"/>
</dbReference>
<dbReference type="InterPro" id="IPR036291">
    <property type="entry name" value="NAD(P)-bd_dom_sf"/>
</dbReference>
<feature type="binding site" evidence="11">
    <location>
        <begin position="162"/>
        <end position="166"/>
    </location>
    <ligand>
        <name>NADP(+)</name>
        <dbReference type="ChEBI" id="CHEBI:58349"/>
    </ligand>
</feature>
<dbReference type="SUPFAM" id="SSF51735">
    <property type="entry name" value="NAD(P)-binding Rossmann-fold domains"/>
    <property type="match status" value="1"/>
</dbReference>
<comment type="subunit">
    <text evidence="12">Homotetramer.</text>
</comment>
<dbReference type="GO" id="GO:0004316">
    <property type="term" value="F:3-oxoacyl-[acyl-carrier-protein] reductase (NADPH) activity"/>
    <property type="evidence" value="ECO:0007669"/>
    <property type="project" value="UniProtKB-UniRule"/>
</dbReference>
<protein>
    <recommendedName>
        <fullName evidence="3 12">3-oxoacyl-[acyl-carrier-protein] reductase</fullName>
        <ecNumber evidence="3 12">1.1.1.100</ecNumber>
    </recommendedName>
</protein>
<feature type="active site" description="Proton acceptor" evidence="10">
    <location>
        <position position="162"/>
    </location>
</feature>
<dbReference type="PANTHER" id="PTHR42879:SF2">
    <property type="entry name" value="3-OXOACYL-[ACYL-CARRIER-PROTEIN] REDUCTASE FABG"/>
    <property type="match status" value="1"/>
</dbReference>
<dbReference type="EC" id="1.1.1.100" evidence="3 12"/>
<evidence type="ECO:0000256" key="5">
    <source>
        <dbReference type="ARBA" id="ARBA00022832"/>
    </source>
</evidence>
<keyword evidence="9 12" id="KW-0275">Fatty acid biosynthesis</keyword>
<dbReference type="NCBIfam" id="NF005559">
    <property type="entry name" value="PRK07231.1"/>
    <property type="match status" value="1"/>
</dbReference>
<keyword evidence="7 12" id="KW-0560">Oxidoreductase</keyword>
<feature type="binding site" evidence="11">
    <location>
        <position position="195"/>
    </location>
    <ligand>
        <name>NADP(+)</name>
        <dbReference type="ChEBI" id="CHEBI:58349"/>
    </ligand>
</feature>
<dbReference type="InterPro" id="IPR002347">
    <property type="entry name" value="SDR_fam"/>
</dbReference>
<dbReference type="EMBL" id="CYHF01000006">
    <property type="protein sequence ID" value="CUA97692.1"/>
    <property type="molecule type" value="Genomic_DNA"/>
</dbReference>
<dbReference type="NCBIfam" id="TIGR01830">
    <property type="entry name" value="3oxo_ACP_reduc"/>
    <property type="match status" value="1"/>
</dbReference>
<evidence type="ECO:0000313" key="15">
    <source>
        <dbReference type="Proteomes" id="UP000183649"/>
    </source>
</evidence>
<dbReference type="UniPathway" id="UPA00094"/>
<evidence type="ECO:0000256" key="7">
    <source>
        <dbReference type="ARBA" id="ARBA00023002"/>
    </source>
</evidence>
<organism evidence="14 15">
    <name type="scientific">Thiomonas bhubaneswarensis</name>
    <dbReference type="NCBI Taxonomy" id="339866"/>
    <lineage>
        <taxon>Bacteria</taxon>
        <taxon>Pseudomonadati</taxon>
        <taxon>Pseudomonadota</taxon>
        <taxon>Betaproteobacteria</taxon>
        <taxon>Burkholderiales</taxon>
        <taxon>Thiomonas</taxon>
    </lineage>
</organism>
<evidence type="ECO:0000313" key="14">
    <source>
        <dbReference type="EMBL" id="CUA97692.1"/>
    </source>
</evidence>
<dbReference type="Proteomes" id="UP000183649">
    <property type="component" value="Unassembled WGS sequence"/>
</dbReference>
<dbReference type="PRINTS" id="PR00081">
    <property type="entry name" value="GDHRDH"/>
</dbReference>
<dbReference type="NCBIfam" id="NF004197">
    <property type="entry name" value="PRK05653.1-1"/>
    <property type="match status" value="1"/>
</dbReference>
<comment type="pathway">
    <text evidence="1 12">Lipid metabolism; fatty acid biosynthesis.</text>
</comment>
<proteinExistence type="inferred from homology"/>
<evidence type="ECO:0000256" key="10">
    <source>
        <dbReference type="PIRSR" id="PIRSR611284-1"/>
    </source>
</evidence>
<accession>A0A0K6I337</accession>
<dbReference type="GO" id="GO:0051287">
    <property type="term" value="F:NAD binding"/>
    <property type="evidence" value="ECO:0007669"/>
    <property type="project" value="UniProtKB-UniRule"/>
</dbReference>
<feature type="binding site" evidence="11">
    <location>
        <position position="97"/>
    </location>
    <ligand>
        <name>NADP(+)</name>
        <dbReference type="ChEBI" id="CHEBI:58349"/>
    </ligand>
</feature>
<dbReference type="Pfam" id="PF13561">
    <property type="entry name" value="adh_short_C2"/>
    <property type="match status" value="1"/>
</dbReference>
<dbReference type="RefSeq" id="WP_055450731.1">
    <property type="nucleotide sequence ID" value="NZ_CYHF01000006.1"/>
</dbReference>
<sequence length="255" mass="26233">MSNTNSDAPSRPLAGQIALVTGASRGIGAAIAADLAAAGARVVGTATSESGAKAITETLQAFGGRGAVLDVNDAEAGARLVDEIVKAEGGLQILVNNAGITRDMLAMRMSDADWDAVISTNLSSVFRMSRAVMRTMMKQRYGRIVNITSVVGASGNPGQANYAAAKAGVAGMTRALAQELGSRNITVNCVAPGFIDTDMTRALTEAQTQPMLARIPLGRLGKPEEIAHAVSFLASPLAAYITGAVLHVNGGMYMQ</sequence>
<reference evidence="15" key="1">
    <citation type="submission" date="2015-08" db="EMBL/GenBank/DDBJ databases">
        <authorList>
            <person name="Varghese N."/>
        </authorList>
    </citation>
    <scope>NUCLEOTIDE SEQUENCE [LARGE SCALE GENOMIC DNA]</scope>
    <source>
        <strain evidence="15">DSM 18181</strain>
    </source>
</reference>
<dbReference type="InterPro" id="IPR020904">
    <property type="entry name" value="Sc_DH/Rdtase_CS"/>
</dbReference>